<evidence type="ECO:0000256" key="1">
    <source>
        <dbReference type="ARBA" id="ARBA00023015"/>
    </source>
</evidence>
<feature type="transmembrane region" description="Helical" evidence="4">
    <location>
        <begin position="236"/>
        <end position="253"/>
    </location>
</feature>
<dbReference type="Gene3D" id="1.10.10.10">
    <property type="entry name" value="Winged helix-like DNA-binding domain superfamily/Winged helix DNA-binding domain"/>
    <property type="match status" value="1"/>
</dbReference>
<keyword evidence="4" id="KW-0472">Membrane</keyword>
<feature type="transmembrane region" description="Helical" evidence="4">
    <location>
        <begin position="290"/>
        <end position="311"/>
    </location>
</feature>
<dbReference type="InterPro" id="IPR000792">
    <property type="entry name" value="Tscrpt_reg_LuxR_C"/>
</dbReference>
<proteinExistence type="predicted"/>
<comment type="caution">
    <text evidence="6">The sequence shown here is derived from an EMBL/GenBank/DDBJ whole genome shotgun (WGS) entry which is preliminary data.</text>
</comment>
<dbReference type="Pfam" id="PF07695">
    <property type="entry name" value="7TMR-DISM_7TM"/>
    <property type="match status" value="1"/>
</dbReference>
<dbReference type="PANTHER" id="PTHR44688:SF16">
    <property type="entry name" value="DNA-BINDING TRANSCRIPTIONAL ACTIVATOR DEVR_DOSR"/>
    <property type="match status" value="1"/>
</dbReference>
<evidence type="ECO:0000256" key="2">
    <source>
        <dbReference type="ARBA" id="ARBA00023125"/>
    </source>
</evidence>
<gene>
    <name evidence="6" type="ORF">BTO14_07160</name>
</gene>
<dbReference type="CDD" id="cd06170">
    <property type="entry name" value="LuxR_C_like"/>
    <property type="match status" value="1"/>
</dbReference>
<dbReference type="GO" id="GO:0003677">
    <property type="term" value="F:DNA binding"/>
    <property type="evidence" value="ECO:0007669"/>
    <property type="project" value="UniProtKB-KW"/>
</dbReference>
<protein>
    <recommendedName>
        <fullName evidence="5">HTH luxR-type domain-containing protein</fullName>
    </recommendedName>
</protein>
<keyword evidence="7" id="KW-1185">Reference proteome</keyword>
<feature type="domain" description="HTH luxR-type" evidence="5">
    <location>
        <begin position="376"/>
        <end position="441"/>
    </location>
</feature>
<dbReference type="EMBL" id="MSCK01000001">
    <property type="protein sequence ID" value="PQJ73046.1"/>
    <property type="molecule type" value="Genomic_DNA"/>
</dbReference>
<dbReference type="AlphaFoldDB" id="A0A2P6CDT1"/>
<evidence type="ECO:0000313" key="6">
    <source>
        <dbReference type="EMBL" id="PQJ73046.1"/>
    </source>
</evidence>
<organism evidence="6 7">
    <name type="scientific">Polaribacter butkevichii</name>
    <dbReference type="NCBI Taxonomy" id="218490"/>
    <lineage>
        <taxon>Bacteria</taxon>
        <taxon>Pseudomonadati</taxon>
        <taxon>Bacteroidota</taxon>
        <taxon>Flavobacteriia</taxon>
        <taxon>Flavobacteriales</taxon>
        <taxon>Flavobacteriaceae</taxon>
    </lineage>
</organism>
<sequence length="442" mass="52420">MKFRLLIIFLFFVGTTFSQSDIYYFKDLNSTLTYKDIGKEKFKLLNKEILEEKSNATFWFKIPANETDVNYVFRINSIRTNNVHAYQNLKEINKLNNQRYVSFKFSRKYPTYIKVNSNFSSYFPVELKTEDASLFKEKLVLLLNGFYYGAAFLVILFSLSYFYFFKDIAFLYHAFLLTCISFSFVIFDGSLHLFNVDEKDIEFLVLLDYILLSFSSLKFGNSFLMLDKYFPKAKKYTLILFLNIVLFVVLFYFSKINLLYTIVSITTLIFLFFYWFLGVLLFRKNKHTKLFVFSYVFLLFSGLDFFVLKNFGISFFESNPSNLKIGGFLQIIVLSYAVLYREKDLRKYNFYMKNEIIKYSKKIKQLTTQEEEENPLKENLENLSIREREIFDLIVSGKSNKVIASEIHVSVNTVKFHVKNIYGKLEIKSRKEALTIENTIKK</sequence>
<feature type="transmembrane region" description="Helical" evidence="4">
    <location>
        <begin position="203"/>
        <end position="224"/>
    </location>
</feature>
<evidence type="ECO:0000259" key="5">
    <source>
        <dbReference type="PROSITE" id="PS50043"/>
    </source>
</evidence>
<dbReference type="Proteomes" id="UP000247345">
    <property type="component" value="Unassembled WGS sequence"/>
</dbReference>
<dbReference type="OrthoDB" id="9807565at2"/>
<name>A0A2P6CDT1_9FLAO</name>
<keyword evidence="3" id="KW-0804">Transcription</keyword>
<feature type="transmembrane region" description="Helical" evidence="4">
    <location>
        <begin position="171"/>
        <end position="191"/>
    </location>
</feature>
<evidence type="ECO:0000313" key="7">
    <source>
        <dbReference type="Proteomes" id="UP000247345"/>
    </source>
</evidence>
<keyword evidence="1" id="KW-0805">Transcription regulation</keyword>
<keyword evidence="4" id="KW-1133">Transmembrane helix</keyword>
<dbReference type="InterPro" id="IPR016032">
    <property type="entry name" value="Sig_transdc_resp-reg_C-effctor"/>
</dbReference>
<keyword evidence="2" id="KW-0238">DNA-binding</keyword>
<keyword evidence="4" id="KW-0812">Transmembrane</keyword>
<dbReference type="PROSITE" id="PS00622">
    <property type="entry name" value="HTH_LUXR_1"/>
    <property type="match status" value="1"/>
</dbReference>
<dbReference type="SMART" id="SM00421">
    <property type="entry name" value="HTH_LUXR"/>
    <property type="match status" value="1"/>
</dbReference>
<reference evidence="6 7" key="1">
    <citation type="submission" date="2016-12" db="EMBL/GenBank/DDBJ databases">
        <title>Trade-off between light-utilization and light-protection in marine flavobacteria.</title>
        <authorList>
            <person name="Kumagai Y."/>
            <person name="Yoshizawa S."/>
            <person name="Kogure K."/>
            <person name="Iwasaki W."/>
        </authorList>
    </citation>
    <scope>NUCLEOTIDE SEQUENCE [LARGE SCALE GENOMIC DNA]</scope>
    <source>
        <strain evidence="6 7">KCTC 12100</strain>
    </source>
</reference>
<dbReference type="PRINTS" id="PR00038">
    <property type="entry name" value="HTHLUXR"/>
</dbReference>
<evidence type="ECO:0000256" key="4">
    <source>
        <dbReference type="SAM" id="Phobius"/>
    </source>
</evidence>
<dbReference type="PROSITE" id="PS50043">
    <property type="entry name" value="HTH_LUXR_2"/>
    <property type="match status" value="1"/>
</dbReference>
<dbReference type="InterPro" id="IPR011623">
    <property type="entry name" value="7TMR_DISM_rcpt_extracell_dom1"/>
</dbReference>
<dbReference type="Pfam" id="PF00196">
    <property type="entry name" value="GerE"/>
    <property type="match status" value="1"/>
</dbReference>
<dbReference type="GO" id="GO:0006355">
    <property type="term" value="P:regulation of DNA-templated transcription"/>
    <property type="evidence" value="ECO:0007669"/>
    <property type="project" value="InterPro"/>
</dbReference>
<dbReference type="PANTHER" id="PTHR44688">
    <property type="entry name" value="DNA-BINDING TRANSCRIPTIONAL ACTIVATOR DEVR_DOSR"/>
    <property type="match status" value="1"/>
</dbReference>
<evidence type="ECO:0000256" key="3">
    <source>
        <dbReference type="ARBA" id="ARBA00023163"/>
    </source>
</evidence>
<dbReference type="SUPFAM" id="SSF46894">
    <property type="entry name" value="C-terminal effector domain of the bipartite response regulators"/>
    <property type="match status" value="1"/>
</dbReference>
<feature type="transmembrane region" description="Helical" evidence="4">
    <location>
        <begin position="323"/>
        <end position="340"/>
    </location>
</feature>
<feature type="transmembrane region" description="Helical" evidence="4">
    <location>
        <begin position="145"/>
        <end position="164"/>
    </location>
</feature>
<feature type="transmembrane region" description="Helical" evidence="4">
    <location>
        <begin position="259"/>
        <end position="283"/>
    </location>
</feature>
<dbReference type="InterPro" id="IPR036388">
    <property type="entry name" value="WH-like_DNA-bd_sf"/>
</dbReference>
<accession>A0A2P6CDT1</accession>
<dbReference type="RefSeq" id="WP_105048713.1">
    <property type="nucleotide sequence ID" value="NZ_CP150661.1"/>
</dbReference>